<comment type="cofactor">
    <cofactor evidence="1">
        <name>pyridoxal 5'-phosphate</name>
        <dbReference type="ChEBI" id="CHEBI:597326"/>
    </cofactor>
</comment>
<dbReference type="EMBL" id="NWTK01000002">
    <property type="protein sequence ID" value="PKR55462.1"/>
    <property type="molecule type" value="Genomic_DNA"/>
</dbReference>
<dbReference type="InterPro" id="IPR001926">
    <property type="entry name" value="TrpB-like_PALP"/>
</dbReference>
<evidence type="ECO:0000313" key="5">
    <source>
        <dbReference type="Proteomes" id="UP000233597"/>
    </source>
</evidence>
<dbReference type="Gene3D" id="3.40.50.1100">
    <property type="match status" value="2"/>
</dbReference>
<evidence type="ECO:0000313" key="4">
    <source>
        <dbReference type="EMBL" id="PKR55462.1"/>
    </source>
</evidence>
<keyword evidence="2" id="KW-0663">Pyridoxal phosphate</keyword>
<evidence type="ECO:0000256" key="2">
    <source>
        <dbReference type="ARBA" id="ARBA00022898"/>
    </source>
</evidence>
<gene>
    <name evidence="4" type="ORF">COO20_04650</name>
</gene>
<reference evidence="4 5" key="1">
    <citation type="submission" date="2017-09" db="EMBL/GenBank/DDBJ databases">
        <title>Biodiversity and function of Thalassospira species in the particle-attached aromatic-hydrocarbon-degrading consortia from the surface seawater of the South China Sea.</title>
        <authorList>
            <person name="Dong C."/>
            <person name="Liu R."/>
            <person name="Shao Z."/>
        </authorList>
    </citation>
    <scope>NUCLEOTIDE SEQUENCE [LARGE SCALE GENOMIC DNA]</scope>
    <source>
        <strain evidence="4 5">CSC1P2</strain>
    </source>
</reference>
<organism evidence="4 5">
    <name type="scientific">Thalassospira marina</name>
    <dbReference type="NCBI Taxonomy" id="2048283"/>
    <lineage>
        <taxon>Bacteria</taxon>
        <taxon>Pseudomonadati</taxon>
        <taxon>Pseudomonadota</taxon>
        <taxon>Alphaproteobacteria</taxon>
        <taxon>Rhodospirillales</taxon>
        <taxon>Thalassospiraceae</taxon>
        <taxon>Thalassospira</taxon>
    </lineage>
</organism>
<dbReference type="Pfam" id="PF00291">
    <property type="entry name" value="PALP"/>
    <property type="match status" value="1"/>
</dbReference>
<protein>
    <recommendedName>
        <fullName evidence="3">Tryptophan synthase beta chain-like PALP domain-containing protein</fullName>
    </recommendedName>
</protein>
<proteinExistence type="predicted"/>
<dbReference type="Proteomes" id="UP000233597">
    <property type="component" value="Unassembled WGS sequence"/>
</dbReference>
<comment type="caution">
    <text evidence="4">The sequence shown here is derived from an EMBL/GenBank/DDBJ whole genome shotgun (WGS) entry which is preliminary data.</text>
</comment>
<dbReference type="RefSeq" id="WP_101264511.1">
    <property type="nucleotide sequence ID" value="NZ_NWTK01000002.1"/>
</dbReference>
<feature type="domain" description="Tryptophan synthase beta chain-like PALP" evidence="3">
    <location>
        <begin position="21"/>
        <end position="171"/>
    </location>
</feature>
<dbReference type="OrthoDB" id="7362901at2"/>
<dbReference type="InterPro" id="IPR036052">
    <property type="entry name" value="TrpB-like_PALP_sf"/>
</dbReference>
<name>A0A2N3KY21_9PROT</name>
<evidence type="ECO:0000256" key="1">
    <source>
        <dbReference type="ARBA" id="ARBA00001933"/>
    </source>
</evidence>
<dbReference type="SUPFAM" id="SSF53686">
    <property type="entry name" value="Tryptophan synthase beta subunit-like PLP-dependent enzymes"/>
    <property type="match status" value="1"/>
</dbReference>
<accession>A0A2N3KY21</accession>
<dbReference type="AlphaFoldDB" id="A0A2N3KY21"/>
<evidence type="ECO:0000259" key="3">
    <source>
        <dbReference type="Pfam" id="PF00291"/>
    </source>
</evidence>
<sequence length="226" mass="24625">MQRPVLEHHEGVAVIRDDLIPGGTKSRFLLPYLKTLDANEVVYAGPAQGGAQVALAITAYQAGKQATLFVPARKERTAYTNQAESYGARIIEVRPGYLSVVKARARQYCAESGAYLLPFGLDMPEAINEIAGVAKAINYKPNEVWCAAGSGVLAKALAKAWPEARICAVAVGKKATNAIFSASIPFSTKCRKTPPFPSNPYYDAKAWEECRHYRSSDRVLFWNVSA</sequence>